<dbReference type="InterPro" id="IPR049730">
    <property type="entry name" value="SNF2/RAD54-like_C"/>
</dbReference>
<dbReference type="InterPro" id="IPR027417">
    <property type="entry name" value="P-loop_NTPase"/>
</dbReference>
<keyword evidence="4" id="KW-0347">Helicase</keyword>
<dbReference type="CDD" id="cd18793">
    <property type="entry name" value="SF2_C_SNF"/>
    <property type="match status" value="1"/>
</dbReference>
<sequence length="899" mass="100350">MNYFDIGLLPSGHLHGFSSATTDVTDNREQVTAIERAFSRSTGEGLFSLAAIKNSAGLSPSLLYWRSFASQYLSERCLQAPAEAHRPDPIEPFTDGETGPLLLSAPPMRGAEYLSAEVLQNLRSTLDNWVCEQIQTFGGLGAFLDKNAPHWHQVGRVCFHLAENKNDPDYPFAFMATYAPELSAQGRVRHQPLSRALQEYAGAKNKKALIRLLSPVQLAAESSPVIKELVDTGDLYHPLAWTPAEAYQFLKDAALYEQCGVVVRLPDWWKKRSRPRIGITIGDSKKKNFNADSLLDFKLQIALGDESLSKTELKKLLAAENGLTFIRGQWVEVDQEKLNEALAHWKTVEAEAGMSGLTFAEGMRLLAGAPADLGHDETEESREWSFVQPGKWLSSQLEDLRSPAQMKAANPGKALKASLRPYQQEGVNWLRLLSRLGLGACLADDMGLGKTMQIIALLLVEKKRLRERPALLVLPASLLANWQTELARFAPSLRCLFLHSSQFNKTFNKKALAAMADDPAALDNIDLVLTTYGTLMRQEWLQQKNWQLLVLDEAQAIKNPASRQTKAVKKIKAESRIALTGTPIENRLSDLWSLFDFLNPGLLGSAKRFTGFVKSLANREHDQYAPLRNLVSPYILRRMKTDRSIISDLPEKTELSAYCGLSKIQAAHYQRTVTELASAIENLEGMKRRGLILSSLMRFKQICNHPSQLLGDGEYNPKQSGKFQRLAELCEEIASRQEKLLVFTQFREMTAPLADFLAQQFGQPGLILHGGTPVKQRQKRVERFQDEAGPPFFVLSLKAGGTGLNLTQASHVIHFDRWWNPAVENQATDRAFRIGQKKNVLVHKFVCQGTIEEKIDELINEKTALATDILEGGAETLLTEMNNEALIDLVSLDIEKSQV</sequence>
<keyword evidence="4" id="KW-0547">Nucleotide-binding</keyword>
<gene>
    <name evidence="4" type="ORF">MNBD_GAMMA19-1970</name>
</gene>
<keyword evidence="1" id="KW-0378">Hydrolase</keyword>
<dbReference type="Pfam" id="PF00176">
    <property type="entry name" value="SNF2-rel_dom"/>
    <property type="match status" value="1"/>
</dbReference>
<dbReference type="PROSITE" id="PS51192">
    <property type="entry name" value="HELICASE_ATP_BIND_1"/>
    <property type="match status" value="1"/>
</dbReference>
<reference evidence="4" key="1">
    <citation type="submission" date="2018-06" db="EMBL/GenBank/DDBJ databases">
        <authorList>
            <person name="Zhirakovskaya E."/>
        </authorList>
    </citation>
    <scope>NUCLEOTIDE SEQUENCE</scope>
</reference>
<name>A0A3B1AA19_9ZZZZ</name>
<dbReference type="PANTHER" id="PTHR10799">
    <property type="entry name" value="SNF2/RAD54 HELICASE FAMILY"/>
    <property type="match status" value="1"/>
</dbReference>
<dbReference type="InterPro" id="IPR014001">
    <property type="entry name" value="Helicase_ATP-bd"/>
</dbReference>
<dbReference type="Pfam" id="PF00271">
    <property type="entry name" value="Helicase_C"/>
    <property type="match status" value="1"/>
</dbReference>
<protein>
    <submittedName>
        <fullName evidence="4">Helicase, SNF2/RAD54 family</fullName>
    </submittedName>
</protein>
<dbReference type="GO" id="GO:0004386">
    <property type="term" value="F:helicase activity"/>
    <property type="evidence" value="ECO:0007669"/>
    <property type="project" value="UniProtKB-KW"/>
</dbReference>
<dbReference type="PROSITE" id="PS51194">
    <property type="entry name" value="HELICASE_CTER"/>
    <property type="match status" value="1"/>
</dbReference>
<dbReference type="SMART" id="SM00487">
    <property type="entry name" value="DEXDc"/>
    <property type="match status" value="1"/>
</dbReference>
<accession>A0A3B1AA19</accession>
<organism evidence="4">
    <name type="scientific">hydrothermal vent metagenome</name>
    <dbReference type="NCBI Taxonomy" id="652676"/>
    <lineage>
        <taxon>unclassified sequences</taxon>
        <taxon>metagenomes</taxon>
        <taxon>ecological metagenomes</taxon>
    </lineage>
</organism>
<evidence type="ECO:0000259" key="3">
    <source>
        <dbReference type="PROSITE" id="PS51194"/>
    </source>
</evidence>
<dbReference type="FunFam" id="3.40.50.300:FF:000533">
    <property type="entry name" value="Helicase, Snf2 family"/>
    <property type="match status" value="1"/>
</dbReference>
<dbReference type="GO" id="GO:0005524">
    <property type="term" value="F:ATP binding"/>
    <property type="evidence" value="ECO:0007669"/>
    <property type="project" value="InterPro"/>
</dbReference>
<dbReference type="CDD" id="cd18012">
    <property type="entry name" value="DEXQc_arch_SWI2_SNF2"/>
    <property type="match status" value="1"/>
</dbReference>
<dbReference type="GO" id="GO:0016787">
    <property type="term" value="F:hydrolase activity"/>
    <property type="evidence" value="ECO:0007669"/>
    <property type="project" value="UniProtKB-KW"/>
</dbReference>
<keyword evidence="4" id="KW-0067">ATP-binding</keyword>
<feature type="domain" description="Helicase ATP-binding" evidence="2">
    <location>
        <begin position="431"/>
        <end position="601"/>
    </location>
</feature>
<evidence type="ECO:0000256" key="1">
    <source>
        <dbReference type="ARBA" id="ARBA00022801"/>
    </source>
</evidence>
<dbReference type="Gene3D" id="3.40.50.10810">
    <property type="entry name" value="Tandem AAA-ATPase domain"/>
    <property type="match status" value="1"/>
</dbReference>
<dbReference type="EMBL" id="UOFV01000326">
    <property type="protein sequence ID" value="VAX02579.1"/>
    <property type="molecule type" value="Genomic_DNA"/>
</dbReference>
<evidence type="ECO:0000259" key="2">
    <source>
        <dbReference type="PROSITE" id="PS51192"/>
    </source>
</evidence>
<dbReference type="SMART" id="SM00490">
    <property type="entry name" value="HELICc"/>
    <property type="match status" value="1"/>
</dbReference>
<dbReference type="InterPro" id="IPR038718">
    <property type="entry name" value="SNF2-like_sf"/>
</dbReference>
<evidence type="ECO:0000313" key="4">
    <source>
        <dbReference type="EMBL" id="VAX02579.1"/>
    </source>
</evidence>
<dbReference type="InterPro" id="IPR022138">
    <property type="entry name" value="DUF3670"/>
</dbReference>
<dbReference type="InterPro" id="IPR001650">
    <property type="entry name" value="Helicase_C-like"/>
</dbReference>
<dbReference type="InterPro" id="IPR000330">
    <property type="entry name" value="SNF2_N"/>
</dbReference>
<dbReference type="Pfam" id="PF12419">
    <property type="entry name" value="DUF3670"/>
    <property type="match status" value="1"/>
</dbReference>
<proteinExistence type="predicted"/>
<dbReference type="Gene3D" id="3.40.50.300">
    <property type="entry name" value="P-loop containing nucleotide triphosphate hydrolases"/>
    <property type="match status" value="1"/>
</dbReference>
<feature type="domain" description="Helicase C-terminal" evidence="3">
    <location>
        <begin position="725"/>
        <end position="885"/>
    </location>
</feature>
<dbReference type="AlphaFoldDB" id="A0A3B1AA19"/>
<dbReference type="SUPFAM" id="SSF52540">
    <property type="entry name" value="P-loop containing nucleoside triphosphate hydrolases"/>
    <property type="match status" value="2"/>
</dbReference>